<evidence type="ECO:0000313" key="1">
    <source>
        <dbReference type="EMBL" id="MRI82773.1"/>
    </source>
</evidence>
<protein>
    <submittedName>
        <fullName evidence="1">Uncharacterized protein</fullName>
    </submittedName>
</protein>
<dbReference type="AlphaFoldDB" id="A0A844BY03"/>
<reference evidence="1 2" key="1">
    <citation type="submission" date="2019-11" db="EMBL/GenBank/DDBJ databases">
        <title>Characterisation of Fundicoccus ignavus gen. nov. sp. nov., a novel genus of the family Aerococcaceae isolated from bulk tank milk.</title>
        <authorList>
            <person name="Siebert A."/>
            <person name="Huptas C."/>
            <person name="Wenning M."/>
            <person name="Scherer S."/>
            <person name="Doll E.V."/>
        </authorList>
    </citation>
    <scope>NUCLEOTIDE SEQUENCE [LARGE SCALE GENOMIC DNA]</scope>
    <source>
        <strain evidence="1 2">DSM 109653</strain>
    </source>
</reference>
<organism evidence="1 2">
    <name type="scientific">Fundicoccus ignavus</name>
    <dbReference type="NCBI Taxonomy" id="2664442"/>
    <lineage>
        <taxon>Bacteria</taxon>
        <taxon>Bacillati</taxon>
        <taxon>Bacillota</taxon>
        <taxon>Bacilli</taxon>
        <taxon>Lactobacillales</taxon>
        <taxon>Aerococcaceae</taxon>
        <taxon>Fundicoccus</taxon>
    </lineage>
</organism>
<name>A0A844BY03_9LACT</name>
<dbReference type="EMBL" id="WJQR01000027">
    <property type="protein sequence ID" value="MRI82773.1"/>
    <property type="molecule type" value="Genomic_DNA"/>
</dbReference>
<evidence type="ECO:0000313" key="2">
    <source>
        <dbReference type="Proteomes" id="UP000469870"/>
    </source>
</evidence>
<accession>A0A844BY03</accession>
<dbReference type="Proteomes" id="UP000469870">
    <property type="component" value="Unassembled WGS sequence"/>
</dbReference>
<gene>
    <name evidence="1" type="ORF">GIY11_12255</name>
</gene>
<proteinExistence type="predicted"/>
<sequence>MLLSQLTAMIEHYQSYHGAANLYSQQLTINQVFKASETSCYRVTLHAYLDSERATEGCISFHKQLQAWERELQTNHLIEANSKAYNPYFKVTKE</sequence>
<comment type="caution">
    <text evidence="1">The sequence shown here is derived from an EMBL/GenBank/DDBJ whole genome shotgun (WGS) entry which is preliminary data.</text>
</comment>